<keyword evidence="1" id="KW-0723">Serine/threonine-protein kinase</keyword>
<dbReference type="InterPro" id="IPR036890">
    <property type="entry name" value="HATPase_C_sf"/>
</dbReference>
<dbReference type="GO" id="GO:0005524">
    <property type="term" value="F:ATP binding"/>
    <property type="evidence" value="ECO:0007669"/>
    <property type="project" value="UniProtKB-KW"/>
</dbReference>
<dbReference type="EMBL" id="JACRTG010000018">
    <property type="protein sequence ID" value="MBC8588278.1"/>
    <property type="molecule type" value="Genomic_DNA"/>
</dbReference>
<evidence type="ECO:0000259" key="2">
    <source>
        <dbReference type="Pfam" id="PF13581"/>
    </source>
</evidence>
<keyword evidence="3" id="KW-0547">Nucleotide-binding</keyword>
<feature type="domain" description="Histidine kinase/HSP90-like ATPase" evidence="2">
    <location>
        <begin position="40"/>
        <end position="124"/>
    </location>
</feature>
<gene>
    <name evidence="3" type="ORF">H8707_08495</name>
</gene>
<dbReference type="SUPFAM" id="SSF55874">
    <property type="entry name" value="ATPase domain of HSP90 chaperone/DNA topoisomerase II/histidine kinase"/>
    <property type="match status" value="1"/>
</dbReference>
<keyword evidence="1" id="KW-0418">Kinase</keyword>
<evidence type="ECO:0000313" key="3">
    <source>
        <dbReference type="EMBL" id="MBC8588278.1"/>
    </source>
</evidence>
<reference evidence="3" key="1">
    <citation type="submission" date="2020-08" db="EMBL/GenBank/DDBJ databases">
        <title>Genome public.</title>
        <authorList>
            <person name="Liu C."/>
            <person name="Sun Q."/>
        </authorList>
    </citation>
    <scope>NUCLEOTIDE SEQUENCE</scope>
    <source>
        <strain evidence="3">BX21</strain>
    </source>
</reference>
<keyword evidence="1" id="KW-0808">Transferase</keyword>
<accession>A0A926EU51</accession>
<organism evidence="3 4">
    <name type="scientific">Paratissierella segnis</name>
    <dbReference type="NCBI Taxonomy" id="2763679"/>
    <lineage>
        <taxon>Bacteria</taxon>
        <taxon>Bacillati</taxon>
        <taxon>Bacillota</taxon>
        <taxon>Tissierellia</taxon>
        <taxon>Tissierellales</taxon>
        <taxon>Tissierellaceae</taxon>
        <taxon>Paratissierella</taxon>
    </lineage>
</organism>
<name>A0A926EU51_9FIRM</name>
<keyword evidence="4" id="KW-1185">Reference proteome</keyword>
<dbReference type="AlphaFoldDB" id="A0A926EU51"/>
<proteinExistence type="predicted"/>
<comment type="caution">
    <text evidence="3">The sequence shown here is derived from an EMBL/GenBank/DDBJ whole genome shotgun (WGS) entry which is preliminary data.</text>
</comment>
<dbReference type="CDD" id="cd16936">
    <property type="entry name" value="HATPase_RsbW-like"/>
    <property type="match status" value="1"/>
</dbReference>
<dbReference type="Pfam" id="PF13581">
    <property type="entry name" value="HATPase_c_2"/>
    <property type="match status" value="1"/>
</dbReference>
<evidence type="ECO:0000256" key="1">
    <source>
        <dbReference type="ARBA" id="ARBA00022527"/>
    </source>
</evidence>
<protein>
    <submittedName>
        <fullName evidence="3">ATP-binding protein</fullName>
    </submittedName>
</protein>
<dbReference type="InterPro" id="IPR050267">
    <property type="entry name" value="Anti-sigma-factor_SerPK"/>
</dbReference>
<dbReference type="Proteomes" id="UP000601171">
    <property type="component" value="Unassembled WGS sequence"/>
</dbReference>
<dbReference type="Gene3D" id="3.30.565.10">
    <property type="entry name" value="Histidine kinase-like ATPase, C-terminal domain"/>
    <property type="match status" value="1"/>
</dbReference>
<dbReference type="PANTHER" id="PTHR35526">
    <property type="entry name" value="ANTI-SIGMA-F FACTOR RSBW-RELATED"/>
    <property type="match status" value="1"/>
</dbReference>
<dbReference type="PANTHER" id="PTHR35526:SF3">
    <property type="entry name" value="ANTI-SIGMA-F FACTOR RSBW"/>
    <property type="match status" value="1"/>
</dbReference>
<evidence type="ECO:0000313" key="4">
    <source>
        <dbReference type="Proteomes" id="UP000601171"/>
    </source>
</evidence>
<sequence>MDVNQMPYIYKGTVCSDLEIIKTFIDEKLKLLGGIIQNRDILFDIRIILNELIVNGALHGNECMSSKCVTLSLEVVDNKLKIEVKDEGEGIDYDIKSYNPTELKCCGRGLVIVNGLSDEFYVDKNRVVAIKYFH</sequence>
<dbReference type="InterPro" id="IPR003594">
    <property type="entry name" value="HATPase_dom"/>
</dbReference>
<dbReference type="GO" id="GO:0004674">
    <property type="term" value="F:protein serine/threonine kinase activity"/>
    <property type="evidence" value="ECO:0007669"/>
    <property type="project" value="UniProtKB-KW"/>
</dbReference>
<keyword evidence="3" id="KW-0067">ATP-binding</keyword>